<dbReference type="Pfam" id="PF08284">
    <property type="entry name" value="RVP_2"/>
    <property type="match status" value="1"/>
</dbReference>
<reference evidence="1 2" key="2">
    <citation type="journal article" date="2017" name="Genome Biol.">
        <title>New reference genome sequences of hot pepper reveal the massive evolution of plant disease-resistance genes by retroduplication.</title>
        <authorList>
            <person name="Kim S."/>
            <person name="Park J."/>
            <person name="Yeom S.I."/>
            <person name="Kim Y.M."/>
            <person name="Seo E."/>
            <person name="Kim K.T."/>
            <person name="Kim M.S."/>
            <person name="Lee J.M."/>
            <person name="Cheong K."/>
            <person name="Shin H.S."/>
            <person name="Kim S.B."/>
            <person name="Han K."/>
            <person name="Lee J."/>
            <person name="Park M."/>
            <person name="Lee H.A."/>
            <person name="Lee H.Y."/>
            <person name="Lee Y."/>
            <person name="Oh S."/>
            <person name="Lee J.H."/>
            <person name="Choi E."/>
            <person name="Choi E."/>
            <person name="Lee S.E."/>
            <person name="Jeon J."/>
            <person name="Kim H."/>
            <person name="Choi G."/>
            <person name="Song H."/>
            <person name="Lee J."/>
            <person name="Lee S.C."/>
            <person name="Kwon J.K."/>
            <person name="Lee H.Y."/>
            <person name="Koo N."/>
            <person name="Hong Y."/>
            <person name="Kim R.W."/>
            <person name="Kang W.H."/>
            <person name="Huh J.H."/>
            <person name="Kang B.C."/>
            <person name="Yang T.J."/>
            <person name="Lee Y.H."/>
            <person name="Bennetzen J.L."/>
            <person name="Choi D."/>
        </authorList>
    </citation>
    <scope>NUCLEOTIDE SEQUENCE [LARGE SCALE GENOMIC DNA]</scope>
    <source>
        <strain evidence="2">cv. CM334</strain>
    </source>
</reference>
<dbReference type="EMBL" id="AYRZ02000001">
    <property type="protein sequence ID" value="PHT93965.1"/>
    <property type="molecule type" value="Genomic_DNA"/>
</dbReference>
<comment type="caution">
    <text evidence="1">The sequence shown here is derived from an EMBL/GenBank/DDBJ whole genome shotgun (WGS) entry which is preliminary data.</text>
</comment>
<keyword evidence="2" id="KW-1185">Reference proteome</keyword>
<accession>A0A2G3AI98</accession>
<dbReference type="Gramene" id="PHT93965">
    <property type="protein sequence ID" value="PHT93965"/>
    <property type="gene ID" value="T459_01847"/>
</dbReference>
<evidence type="ECO:0000313" key="1">
    <source>
        <dbReference type="EMBL" id="PHT93965.1"/>
    </source>
</evidence>
<evidence type="ECO:0000313" key="2">
    <source>
        <dbReference type="Proteomes" id="UP000222542"/>
    </source>
</evidence>
<dbReference type="Gene3D" id="2.40.70.10">
    <property type="entry name" value="Acid Proteases"/>
    <property type="match status" value="1"/>
</dbReference>
<sequence>MVLDEEETSGNKVEPSTGELPVVEKEGKLSLCVAVGLTSLASTIKILGYARKVPLIILIDSGSTHSFVSPQVVKILKLPVQPCYAKLKVTVANGQVMYMDSY</sequence>
<name>A0A2G3AI98_CAPAN</name>
<organism evidence="1 2">
    <name type="scientific">Capsicum annuum</name>
    <name type="common">Capsicum pepper</name>
    <dbReference type="NCBI Taxonomy" id="4072"/>
    <lineage>
        <taxon>Eukaryota</taxon>
        <taxon>Viridiplantae</taxon>
        <taxon>Streptophyta</taxon>
        <taxon>Embryophyta</taxon>
        <taxon>Tracheophyta</taxon>
        <taxon>Spermatophyta</taxon>
        <taxon>Magnoliopsida</taxon>
        <taxon>eudicotyledons</taxon>
        <taxon>Gunneridae</taxon>
        <taxon>Pentapetalae</taxon>
        <taxon>asterids</taxon>
        <taxon>lamiids</taxon>
        <taxon>Solanales</taxon>
        <taxon>Solanaceae</taxon>
        <taxon>Solanoideae</taxon>
        <taxon>Capsiceae</taxon>
        <taxon>Capsicum</taxon>
    </lineage>
</organism>
<dbReference type="InterPro" id="IPR021109">
    <property type="entry name" value="Peptidase_aspartic_dom_sf"/>
</dbReference>
<proteinExistence type="predicted"/>
<reference evidence="1 2" key="1">
    <citation type="journal article" date="2014" name="Nat. Genet.">
        <title>Genome sequence of the hot pepper provides insights into the evolution of pungency in Capsicum species.</title>
        <authorList>
            <person name="Kim S."/>
            <person name="Park M."/>
            <person name="Yeom S.I."/>
            <person name="Kim Y.M."/>
            <person name="Lee J.M."/>
            <person name="Lee H.A."/>
            <person name="Seo E."/>
            <person name="Choi J."/>
            <person name="Cheong K."/>
            <person name="Kim K.T."/>
            <person name="Jung K."/>
            <person name="Lee G.W."/>
            <person name="Oh S.K."/>
            <person name="Bae C."/>
            <person name="Kim S.B."/>
            <person name="Lee H.Y."/>
            <person name="Kim S.Y."/>
            <person name="Kim M.S."/>
            <person name="Kang B.C."/>
            <person name="Jo Y.D."/>
            <person name="Yang H.B."/>
            <person name="Jeong H.J."/>
            <person name="Kang W.H."/>
            <person name="Kwon J.K."/>
            <person name="Shin C."/>
            <person name="Lim J.Y."/>
            <person name="Park J.H."/>
            <person name="Huh J.H."/>
            <person name="Kim J.S."/>
            <person name="Kim B.D."/>
            <person name="Cohen O."/>
            <person name="Paran I."/>
            <person name="Suh M.C."/>
            <person name="Lee S.B."/>
            <person name="Kim Y.K."/>
            <person name="Shin Y."/>
            <person name="Noh S.J."/>
            <person name="Park J."/>
            <person name="Seo Y.S."/>
            <person name="Kwon S.Y."/>
            <person name="Kim H.A."/>
            <person name="Park J.M."/>
            <person name="Kim H.J."/>
            <person name="Choi S.B."/>
            <person name="Bosland P.W."/>
            <person name="Reeves G."/>
            <person name="Jo S.H."/>
            <person name="Lee B.W."/>
            <person name="Cho H.T."/>
            <person name="Choi H.S."/>
            <person name="Lee M.S."/>
            <person name="Yu Y."/>
            <person name="Do Choi Y."/>
            <person name="Park B.S."/>
            <person name="van Deynze A."/>
            <person name="Ashrafi H."/>
            <person name="Hill T."/>
            <person name="Kim W.T."/>
            <person name="Pai H.S."/>
            <person name="Ahn H.K."/>
            <person name="Yeam I."/>
            <person name="Giovannoni J.J."/>
            <person name="Rose J.K."/>
            <person name="Sorensen I."/>
            <person name="Lee S.J."/>
            <person name="Kim R.W."/>
            <person name="Choi I.Y."/>
            <person name="Choi B.S."/>
            <person name="Lim J.S."/>
            <person name="Lee Y.H."/>
            <person name="Choi D."/>
        </authorList>
    </citation>
    <scope>NUCLEOTIDE SEQUENCE [LARGE SCALE GENOMIC DNA]</scope>
    <source>
        <strain evidence="2">cv. CM334</strain>
    </source>
</reference>
<dbReference type="CDD" id="cd00303">
    <property type="entry name" value="retropepsin_like"/>
    <property type="match status" value="1"/>
</dbReference>
<gene>
    <name evidence="1" type="ORF">T459_01847</name>
</gene>
<dbReference type="Proteomes" id="UP000222542">
    <property type="component" value="Unassembled WGS sequence"/>
</dbReference>
<dbReference type="AlphaFoldDB" id="A0A2G3AI98"/>
<protein>
    <submittedName>
        <fullName evidence="1">Uncharacterized protein</fullName>
    </submittedName>
</protein>